<name>A0AAW0AXE8_9AGAR</name>
<organism evidence="2 3">
    <name type="scientific">Paramarasmius palmivorus</name>
    <dbReference type="NCBI Taxonomy" id="297713"/>
    <lineage>
        <taxon>Eukaryota</taxon>
        <taxon>Fungi</taxon>
        <taxon>Dikarya</taxon>
        <taxon>Basidiomycota</taxon>
        <taxon>Agaricomycotina</taxon>
        <taxon>Agaricomycetes</taxon>
        <taxon>Agaricomycetidae</taxon>
        <taxon>Agaricales</taxon>
        <taxon>Marasmiineae</taxon>
        <taxon>Marasmiaceae</taxon>
        <taxon>Paramarasmius</taxon>
    </lineage>
</organism>
<evidence type="ECO:0000313" key="2">
    <source>
        <dbReference type="EMBL" id="KAK7017881.1"/>
    </source>
</evidence>
<feature type="region of interest" description="Disordered" evidence="1">
    <location>
        <begin position="658"/>
        <end position="682"/>
    </location>
</feature>
<sequence>MNLPWNARPFLDLEASVDRGESVSEDEDEGFINDDEEVVFGDGVDYNTINKDLQECEEHGDAPDYTSLFFKDSQDLLSMETDDAGQELDNTSCGDRDDMSVWQDDETVWELWLVRCKKGRERYLLQYLKRYIDKFNARDLFDTLRFYDDDCGFVYIRISDARRAANVVRWCPVTIRSRGGFNGLDMKAITDPVEVGMALCLRTFADVFLDPAAVWGRGPKQGTWVRLGKEKGKRAKMMAAECSEKDFADDLSGSDAEPFENSTPRLYTNDPAIVLSIDAKTATVAFIPRLHPSIIHKHWPKGNTSQEWIQTLVMDPLQFREPIGIVPVWNADAEHRFEHGLMVKTLTLDLIRPLSYHPTAMEGRLLLQCRHPAVIANFPRIADWRFDIGDVVSSVSGVEGIVVEQSERGPVVSQTTETERSHTLENYSLGWALKKIWAVGDYVRHMSGISGVVVQISDETIVVQDIIGALDYDFSGHVNSFRVTQRDENAIGYQFSRPGNRNLPHWVEAAQLGPHELQGNRDFYHFREEWNGQLQLRRIKQEVFVLSNLEATTLLRKMRTDRIPWKGREVLVTGNCPVKGEYAAILDVHINQPTKSGLMVTVESIIQGRAGRCSRLDYDFIVDRHWELPLHVIERPLLPVFRPPPTYIHPLTFRVKSFKLPPPPPPPPRHPTPPLRRPREHTFSNNDPAFDANYHSFEGSDEFTDPFDIQIPAPSWQSIMRHESQRWLYEAENVAGLTLKAVINGEVAGRLFKNKKMDVYLATSEQDKRAVMKFYKREREIVPHVECKPVHPLPNTMEPIFVFSGPHANKIAIRASTVPVNGQLYLCGFIILSLQGSSIDFTQPIQFLPSDACVLSVKKHVTDQLQYYVGIWKKTQNTTLRGRSRK</sequence>
<comment type="caution">
    <text evidence="2">The sequence shown here is derived from an EMBL/GenBank/DDBJ whole genome shotgun (WGS) entry which is preliminary data.</text>
</comment>
<dbReference type="Proteomes" id="UP001383192">
    <property type="component" value="Unassembled WGS sequence"/>
</dbReference>
<evidence type="ECO:0000313" key="3">
    <source>
        <dbReference type="Proteomes" id="UP001383192"/>
    </source>
</evidence>
<feature type="compositionally biased region" description="Pro residues" evidence="1">
    <location>
        <begin position="660"/>
        <end position="675"/>
    </location>
</feature>
<dbReference type="EMBL" id="JAYKXP010000246">
    <property type="protein sequence ID" value="KAK7017881.1"/>
    <property type="molecule type" value="Genomic_DNA"/>
</dbReference>
<dbReference type="AlphaFoldDB" id="A0AAW0AXE8"/>
<protein>
    <submittedName>
        <fullName evidence="2">Uncharacterized protein</fullName>
    </submittedName>
</protein>
<reference evidence="2 3" key="1">
    <citation type="submission" date="2024-01" db="EMBL/GenBank/DDBJ databases">
        <title>A draft genome for a cacao thread blight-causing isolate of Paramarasmius palmivorus.</title>
        <authorList>
            <person name="Baruah I.K."/>
            <person name="Bukari Y."/>
            <person name="Amoako-Attah I."/>
            <person name="Meinhardt L.W."/>
            <person name="Bailey B.A."/>
            <person name="Cohen S.P."/>
        </authorList>
    </citation>
    <scope>NUCLEOTIDE SEQUENCE [LARGE SCALE GENOMIC DNA]</scope>
    <source>
        <strain evidence="2 3">GH-12</strain>
    </source>
</reference>
<gene>
    <name evidence="2" type="ORF">VNI00_018556</name>
</gene>
<evidence type="ECO:0000256" key="1">
    <source>
        <dbReference type="SAM" id="MobiDB-lite"/>
    </source>
</evidence>
<proteinExistence type="predicted"/>
<accession>A0AAW0AXE8</accession>
<keyword evidence="3" id="KW-1185">Reference proteome</keyword>